<proteinExistence type="inferred from homology"/>
<gene>
    <name evidence="6" type="ORF">J4035_04270</name>
</gene>
<dbReference type="RefSeq" id="WP_208288665.1">
    <property type="nucleotide sequence ID" value="NZ_CP074404.1"/>
</dbReference>
<name>A0ABS3SDL9_9CELL</name>
<dbReference type="EMBL" id="JAGFBM010000001">
    <property type="protein sequence ID" value="MBO3083847.1"/>
    <property type="molecule type" value="Genomic_DNA"/>
</dbReference>
<protein>
    <submittedName>
        <fullName evidence="6">Glycosyltransferase family 2 protein</fullName>
    </submittedName>
</protein>
<reference evidence="6 7" key="1">
    <citation type="submission" date="2021-03" db="EMBL/GenBank/DDBJ databases">
        <title>novel species in genus Cellulomonas.</title>
        <authorList>
            <person name="Zhang G."/>
        </authorList>
    </citation>
    <scope>NUCLEOTIDE SEQUENCE [LARGE SCALE GENOMIC DNA]</scope>
    <source>
        <strain evidence="7">zg-ZUI188</strain>
    </source>
</reference>
<evidence type="ECO:0000259" key="5">
    <source>
        <dbReference type="Pfam" id="PF00535"/>
    </source>
</evidence>
<keyword evidence="3" id="KW-0328">Glycosyltransferase</keyword>
<evidence type="ECO:0000256" key="4">
    <source>
        <dbReference type="ARBA" id="ARBA00022679"/>
    </source>
</evidence>
<evidence type="ECO:0000313" key="7">
    <source>
        <dbReference type="Proteomes" id="UP000678317"/>
    </source>
</evidence>
<dbReference type="SUPFAM" id="SSF53448">
    <property type="entry name" value="Nucleotide-diphospho-sugar transferases"/>
    <property type="match status" value="1"/>
</dbReference>
<evidence type="ECO:0000256" key="1">
    <source>
        <dbReference type="ARBA" id="ARBA00004776"/>
    </source>
</evidence>
<keyword evidence="7" id="KW-1185">Reference proteome</keyword>
<keyword evidence="4" id="KW-0808">Transferase</keyword>
<comment type="caution">
    <text evidence="6">The sequence shown here is derived from an EMBL/GenBank/DDBJ whole genome shotgun (WGS) entry which is preliminary data.</text>
</comment>
<evidence type="ECO:0000256" key="2">
    <source>
        <dbReference type="ARBA" id="ARBA00006739"/>
    </source>
</evidence>
<comment type="pathway">
    <text evidence="1">Cell wall biogenesis; cell wall polysaccharide biosynthesis.</text>
</comment>
<feature type="domain" description="Glycosyltransferase 2-like" evidence="5">
    <location>
        <begin position="10"/>
        <end position="185"/>
    </location>
</feature>
<dbReference type="InterPro" id="IPR001173">
    <property type="entry name" value="Glyco_trans_2-like"/>
</dbReference>
<accession>A0ABS3SDL9</accession>
<dbReference type="Gene3D" id="3.90.550.10">
    <property type="entry name" value="Spore Coat Polysaccharide Biosynthesis Protein SpsA, Chain A"/>
    <property type="match status" value="1"/>
</dbReference>
<dbReference type="PANTHER" id="PTHR43179">
    <property type="entry name" value="RHAMNOSYLTRANSFERASE WBBL"/>
    <property type="match status" value="1"/>
</dbReference>
<dbReference type="Proteomes" id="UP000678317">
    <property type="component" value="Unassembled WGS sequence"/>
</dbReference>
<dbReference type="InterPro" id="IPR029044">
    <property type="entry name" value="Nucleotide-diphossugar_trans"/>
</dbReference>
<organism evidence="6 7">
    <name type="scientific">Cellulomonas fengjieae</name>
    <dbReference type="NCBI Taxonomy" id="2819978"/>
    <lineage>
        <taxon>Bacteria</taxon>
        <taxon>Bacillati</taxon>
        <taxon>Actinomycetota</taxon>
        <taxon>Actinomycetes</taxon>
        <taxon>Micrococcales</taxon>
        <taxon>Cellulomonadaceae</taxon>
        <taxon>Cellulomonas</taxon>
    </lineage>
</organism>
<sequence>MPPAVRVRALVVTWDAADLLPACLDSLEAQTVRDQMEIVVVDNASKDGTAELVAERYPDVRLVRAPRNLGFAGGAHLGLADLDADYAVLLNNDARFAPDAVERLMAELDSPGSQRAGAATAKIVLTTRDAAGRRLVNSTGNIVTSGGTGTDRDWLAPDGTESTDPDVFGFCGGAAMLRRAALDDVGDFDPSLFLYYEDTDLSFRLRSGGWTVRYVPSAVAEHDHAASSGTGSAVFRYYNTRNSLIVMTRHAPWPVVLRTTTRQLLGLVRAALTDGVRSPGTGARARGLRDHLARLGRTLAERRRLGRDAVVDRSALARLLVPARRIAADPPQR</sequence>
<dbReference type="PANTHER" id="PTHR43179:SF12">
    <property type="entry name" value="GALACTOFURANOSYLTRANSFERASE GLFT2"/>
    <property type="match status" value="1"/>
</dbReference>
<evidence type="ECO:0000256" key="3">
    <source>
        <dbReference type="ARBA" id="ARBA00022676"/>
    </source>
</evidence>
<evidence type="ECO:0000313" key="6">
    <source>
        <dbReference type="EMBL" id="MBO3083847.1"/>
    </source>
</evidence>
<comment type="similarity">
    <text evidence="2">Belongs to the glycosyltransferase 2 family.</text>
</comment>
<dbReference type="Pfam" id="PF00535">
    <property type="entry name" value="Glycos_transf_2"/>
    <property type="match status" value="1"/>
</dbReference>
<dbReference type="CDD" id="cd04186">
    <property type="entry name" value="GT_2_like_c"/>
    <property type="match status" value="1"/>
</dbReference>